<keyword evidence="4" id="KW-0732">Signal</keyword>
<dbReference type="GO" id="GO:0016020">
    <property type="term" value="C:membrane"/>
    <property type="evidence" value="ECO:0007669"/>
    <property type="project" value="InterPro"/>
</dbReference>
<feature type="domain" description="SRCR" evidence="5">
    <location>
        <begin position="31"/>
        <end position="127"/>
    </location>
</feature>
<evidence type="ECO:0000256" key="3">
    <source>
        <dbReference type="PROSITE-ProRule" id="PRU00196"/>
    </source>
</evidence>
<dbReference type="SMART" id="SM00202">
    <property type="entry name" value="SR"/>
    <property type="match status" value="2"/>
</dbReference>
<reference evidence="6" key="1">
    <citation type="submission" date="2017-07" db="EMBL/GenBank/DDBJ databases">
        <title>Scavenger receptor is essential for TLR-NFkB signaling activation in antibacterial response of mollusk Octopus ocellatus.</title>
        <authorList>
            <person name="Wei X."/>
            <person name="Yang J."/>
        </authorList>
    </citation>
    <scope>NUCLEOTIDE SEQUENCE</scope>
</reference>
<dbReference type="PROSITE" id="PS00420">
    <property type="entry name" value="SRCR_1"/>
    <property type="match status" value="2"/>
</dbReference>
<feature type="chain" id="PRO_5016410107" evidence="4">
    <location>
        <begin position="27"/>
        <end position="249"/>
    </location>
</feature>
<keyword evidence="1 3" id="KW-1015">Disulfide bond</keyword>
<evidence type="ECO:0000313" key="6">
    <source>
        <dbReference type="EMBL" id="AWV50460.1"/>
    </source>
</evidence>
<dbReference type="AlphaFoldDB" id="A0A2Z4EHI0"/>
<name>A0A2Z4EHI0_AMPFA</name>
<accession>A0A2Z4EHI0</accession>
<evidence type="ECO:0000256" key="4">
    <source>
        <dbReference type="SAM" id="SignalP"/>
    </source>
</evidence>
<evidence type="ECO:0000259" key="5">
    <source>
        <dbReference type="PROSITE" id="PS50287"/>
    </source>
</evidence>
<keyword evidence="2" id="KW-0325">Glycoprotein</keyword>
<evidence type="ECO:0000256" key="1">
    <source>
        <dbReference type="ARBA" id="ARBA00023157"/>
    </source>
</evidence>
<feature type="disulfide bond" evidence="3">
    <location>
        <begin position="98"/>
        <end position="108"/>
    </location>
</feature>
<dbReference type="SUPFAM" id="SSF56487">
    <property type="entry name" value="SRCR-like"/>
    <property type="match status" value="2"/>
</dbReference>
<dbReference type="PROSITE" id="PS50287">
    <property type="entry name" value="SRCR_2"/>
    <property type="match status" value="2"/>
</dbReference>
<proteinExistence type="evidence at transcript level"/>
<dbReference type="Pfam" id="PF00530">
    <property type="entry name" value="SRCR"/>
    <property type="match status" value="2"/>
</dbReference>
<comment type="caution">
    <text evidence="3">Lacks conserved residue(s) required for the propagation of feature annotation.</text>
</comment>
<organism evidence="6">
    <name type="scientific">Amphioctopus fangsiao</name>
    <name type="common">Ocellated octopus</name>
    <name type="synonym">Octopus ocellatus</name>
    <dbReference type="NCBI Taxonomy" id="515817"/>
    <lineage>
        <taxon>Eukaryota</taxon>
        <taxon>Metazoa</taxon>
        <taxon>Spiralia</taxon>
        <taxon>Lophotrochozoa</taxon>
        <taxon>Mollusca</taxon>
        <taxon>Cephalopoda</taxon>
        <taxon>Coleoidea</taxon>
        <taxon>Octopodiformes</taxon>
        <taxon>Octopoda</taxon>
        <taxon>Incirrata</taxon>
        <taxon>Octopodidae</taxon>
        <taxon>Amphioctopus</taxon>
    </lineage>
</organism>
<evidence type="ECO:0000256" key="2">
    <source>
        <dbReference type="ARBA" id="ARBA00023180"/>
    </source>
</evidence>
<dbReference type="Gene3D" id="3.10.250.10">
    <property type="entry name" value="SRCR-like domain"/>
    <property type="match status" value="2"/>
</dbReference>
<dbReference type="InterPro" id="IPR001190">
    <property type="entry name" value="SRCR"/>
</dbReference>
<dbReference type="FunFam" id="3.10.250.10:FF:000011">
    <property type="entry name" value="Scavenger receptor class A member 5"/>
    <property type="match status" value="2"/>
</dbReference>
<feature type="disulfide bond" evidence="3">
    <location>
        <begin position="218"/>
        <end position="228"/>
    </location>
</feature>
<dbReference type="PRINTS" id="PR00258">
    <property type="entry name" value="SPERACTRCPTR"/>
</dbReference>
<dbReference type="PANTHER" id="PTHR48071:SF18">
    <property type="entry name" value="DELETED IN MALIGNANT BRAIN TUMORS 1 PROTEIN-RELATED"/>
    <property type="match status" value="1"/>
</dbReference>
<feature type="domain" description="SRCR" evidence="5">
    <location>
        <begin position="153"/>
        <end position="249"/>
    </location>
</feature>
<dbReference type="PANTHER" id="PTHR48071">
    <property type="entry name" value="SRCR DOMAIN-CONTAINING PROTEIN"/>
    <property type="match status" value="1"/>
</dbReference>
<dbReference type="PROSITE" id="PS51257">
    <property type="entry name" value="PROKAR_LIPOPROTEIN"/>
    <property type="match status" value="1"/>
</dbReference>
<dbReference type="SMR" id="A0A2Z4EHI0"/>
<dbReference type="InterPro" id="IPR036772">
    <property type="entry name" value="SRCR-like_dom_sf"/>
</dbReference>
<dbReference type="EMBL" id="MF526979">
    <property type="protein sequence ID" value="AWV50460.1"/>
    <property type="molecule type" value="mRNA"/>
</dbReference>
<sequence length="249" mass="27757">MAAARVYLRLFACLLILTSCFDMLKADGERIRLANGTNTYGRVELFHNGTWGTICDDSWDNDDAKVVCRMLGLSGGIAFPRSWFDQGTGEIFMSDVNCFGYESSIWQCTFKEKHFCSHNEDASVVCTERQKGNNTITTTKKPKISNSGNGSGVRLVGGDNNTYGRVEVFHEGRWGTICNNWWDVRNAKVVCRMIGFSTGNPYHPTPGDGPIWLDDVKCKGNETKIHDCASKNWGDHDCFHVEDAGVVCQ</sequence>
<protein>
    <submittedName>
        <fullName evidence="6">SR-I</fullName>
    </submittedName>
</protein>
<feature type="signal peptide" evidence="4">
    <location>
        <begin position="1"/>
        <end position="26"/>
    </location>
</feature>